<accession>A9V326</accession>
<dbReference type="eggNOG" id="KOG2108">
    <property type="taxonomic scope" value="Eukaryota"/>
</dbReference>
<protein>
    <submittedName>
        <fullName evidence="2">Uncharacterized protein</fullName>
    </submittedName>
</protein>
<sequence>MTEPTSPAARLTVKRCKSAASAVHDGTFAPKIAKSITAPPPTPSHGGFKSAAALWAGHRTADATSAAAMVTPQPQRQPPSRMASTGQPCSNGKGQAPQRHASVASPSPLPSIPQSIELTAATPALALGLDAADAVDASREWTASFADEVCGPAAARGLKPRAWCDALFWADGARLRSNLPLSSLLPHQYSLIYVWKRACERHRAPIQPECFPPGLPLPYFGDLFLEHARTPHLHALLERAAAHFGQHYPALLPGAVAALQLFAGQPLATVATSLCANVPVLQSAHGACLLLAVLHLAMPAPDQVAALFRRVLLLGPAGHDLLLELVACSHLATFHRPDLSLQRIVNLLEAQLECVLSEELRVASSEQGPPAGVKPGREATPRILAFLQRATGEQHTILRTSVMAGEKRSTNPARRRGEVMRVVAAAGSGKTATLEAYTALRPEQRFLFIAFNRSTVEAAAERFPPNVTCKTCHKLCMERKTEKLKDLTLKQLRLVGFWFSVLFSILKRRFVHPAFVDFMVIPDEEFTARHMRPVYQRRWNRLATGDERAKTKGFKPSDDQWQAWLIRAVNVAWQQSLALKELTFDGFIKAALKNSRSTKLRLHKFDCILVDEHLSHEPLVSFADDQSCPEAIARLVRRLLRVRIHGSMQRRGEICGPHWPSPADDRGQTRAFLTGTNVQALLISLMLIDSGFSGRIGLLGTSLTEATALARAFWHFLQRQSCANDACQCGHWIKTFKDRNALINYAEWSGDQRILAMNNGLENLLKRREDPRQLFAELEAMPTIACTAAAPPGIDVFVGTCFQAKGDEFDIVHQWHDVHAPSDVAESLLSGSRGSLCKAYVLLTRTRQRLHLNQDWHALWRQVGGCTDDEHRQEQPLILPQVHFFAEEITCTHCAACFRGLGMGSGWSLERPQCWSCSQAVLTRSFAA</sequence>
<dbReference type="RefSeq" id="XP_001747189.1">
    <property type="nucleotide sequence ID" value="XM_001747137.1"/>
</dbReference>
<dbReference type="InParanoid" id="A9V326"/>
<dbReference type="GO" id="GO:0000725">
    <property type="term" value="P:recombinational repair"/>
    <property type="evidence" value="ECO:0000318"/>
    <property type="project" value="GO_Central"/>
</dbReference>
<evidence type="ECO:0000313" key="3">
    <source>
        <dbReference type="Proteomes" id="UP000001357"/>
    </source>
</evidence>
<dbReference type="GO" id="GO:0043138">
    <property type="term" value="F:3'-5' DNA helicase activity"/>
    <property type="evidence" value="ECO:0000318"/>
    <property type="project" value="GO_Central"/>
</dbReference>
<dbReference type="GeneID" id="5892488"/>
<organism evidence="2 3">
    <name type="scientific">Monosiga brevicollis</name>
    <name type="common">Choanoflagellate</name>
    <dbReference type="NCBI Taxonomy" id="81824"/>
    <lineage>
        <taxon>Eukaryota</taxon>
        <taxon>Choanoflagellata</taxon>
        <taxon>Craspedida</taxon>
        <taxon>Salpingoecidae</taxon>
        <taxon>Monosiga</taxon>
    </lineage>
</organism>
<reference evidence="2 3" key="1">
    <citation type="journal article" date="2008" name="Nature">
        <title>The genome of the choanoflagellate Monosiga brevicollis and the origin of metazoans.</title>
        <authorList>
            <consortium name="JGI Sequencing"/>
            <person name="King N."/>
            <person name="Westbrook M.J."/>
            <person name="Young S.L."/>
            <person name="Kuo A."/>
            <person name="Abedin M."/>
            <person name="Chapman J."/>
            <person name="Fairclough S."/>
            <person name="Hellsten U."/>
            <person name="Isogai Y."/>
            <person name="Letunic I."/>
            <person name="Marr M."/>
            <person name="Pincus D."/>
            <person name="Putnam N."/>
            <person name="Rokas A."/>
            <person name="Wright K.J."/>
            <person name="Zuzow R."/>
            <person name="Dirks W."/>
            <person name="Good M."/>
            <person name="Goodstein D."/>
            <person name="Lemons D."/>
            <person name="Li W."/>
            <person name="Lyons J.B."/>
            <person name="Morris A."/>
            <person name="Nichols S."/>
            <person name="Richter D.J."/>
            <person name="Salamov A."/>
            <person name="Bork P."/>
            <person name="Lim W.A."/>
            <person name="Manning G."/>
            <person name="Miller W.T."/>
            <person name="McGinnis W."/>
            <person name="Shapiro H."/>
            <person name="Tjian R."/>
            <person name="Grigoriev I.V."/>
            <person name="Rokhsar D."/>
        </authorList>
    </citation>
    <scope>NUCLEOTIDE SEQUENCE [LARGE SCALE GENOMIC DNA]</scope>
    <source>
        <strain evidence="3">MX1 / ATCC 50154</strain>
    </source>
</reference>
<dbReference type="STRING" id="81824.A9V326"/>
<feature type="region of interest" description="Disordered" evidence="1">
    <location>
        <begin position="63"/>
        <end position="107"/>
    </location>
</feature>
<dbReference type="PANTHER" id="PTHR11070:SF2">
    <property type="entry name" value="ATP-DEPENDENT DNA HELICASE SRS2"/>
    <property type="match status" value="1"/>
</dbReference>
<gene>
    <name evidence="2" type="ORF">MONBRDRAFT_9413</name>
</gene>
<dbReference type="Proteomes" id="UP000001357">
    <property type="component" value="Unassembled WGS sequence"/>
</dbReference>
<dbReference type="PANTHER" id="PTHR11070">
    <property type="entry name" value="UVRD / RECB / PCRA DNA HELICASE FAMILY MEMBER"/>
    <property type="match status" value="1"/>
</dbReference>
<dbReference type="AlphaFoldDB" id="A9V326"/>
<dbReference type="SUPFAM" id="SSF52540">
    <property type="entry name" value="P-loop containing nucleoside triphosphate hydrolases"/>
    <property type="match status" value="1"/>
</dbReference>
<dbReference type="InterPro" id="IPR027417">
    <property type="entry name" value="P-loop_NTPase"/>
</dbReference>
<name>A9V326_MONBE</name>
<dbReference type="GO" id="GO:0003677">
    <property type="term" value="F:DNA binding"/>
    <property type="evidence" value="ECO:0007669"/>
    <property type="project" value="InterPro"/>
</dbReference>
<dbReference type="EMBL" id="CH991556">
    <property type="protein sequence ID" value="EDQ88113.1"/>
    <property type="molecule type" value="Genomic_DNA"/>
</dbReference>
<dbReference type="InterPro" id="IPR000212">
    <property type="entry name" value="DNA_helicase_UvrD/REP"/>
</dbReference>
<dbReference type="GO" id="GO:0005524">
    <property type="term" value="F:ATP binding"/>
    <property type="evidence" value="ECO:0007669"/>
    <property type="project" value="InterPro"/>
</dbReference>
<feature type="compositionally biased region" description="Polar residues" evidence="1">
    <location>
        <begin position="82"/>
        <end position="93"/>
    </location>
</feature>
<dbReference type="KEGG" id="mbr:MONBRDRAFT_9413"/>
<proteinExistence type="predicted"/>
<keyword evidence="3" id="KW-1185">Reference proteome</keyword>
<dbReference type="GO" id="GO:0005634">
    <property type="term" value="C:nucleus"/>
    <property type="evidence" value="ECO:0000318"/>
    <property type="project" value="GO_Central"/>
</dbReference>
<evidence type="ECO:0000313" key="2">
    <source>
        <dbReference type="EMBL" id="EDQ88113.1"/>
    </source>
</evidence>
<dbReference type="Gene3D" id="3.40.50.300">
    <property type="entry name" value="P-loop containing nucleotide triphosphate hydrolases"/>
    <property type="match status" value="1"/>
</dbReference>
<evidence type="ECO:0000256" key="1">
    <source>
        <dbReference type="SAM" id="MobiDB-lite"/>
    </source>
</evidence>